<keyword evidence="2" id="KW-1133">Transmembrane helix</keyword>
<feature type="region of interest" description="Disordered" evidence="1">
    <location>
        <begin position="95"/>
        <end position="144"/>
    </location>
</feature>
<dbReference type="Proteomes" id="UP001596220">
    <property type="component" value="Unassembled WGS sequence"/>
</dbReference>
<evidence type="ECO:0000256" key="2">
    <source>
        <dbReference type="SAM" id="Phobius"/>
    </source>
</evidence>
<comment type="caution">
    <text evidence="3">The sequence shown here is derived from an EMBL/GenBank/DDBJ whole genome shotgun (WGS) entry which is preliminary data.</text>
</comment>
<reference evidence="4" key="1">
    <citation type="journal article" date="2019" name="Int. J. Syst. Evol. Microbiol.">
        <title>The Global Catalogue of Microorganisms (GCM) 10K type strain sequencing project: providing services to taxonomists for standard genome sequencing and annotation.</title>
        <authorList>
            <consortium name="The Broad Institute Genomics Platform"/>
            <consortium name="The Broad Institute Genome Sequencing Center for Infectious Disease"/>
            <person name="Wu L."/>
            <person name="Ma J."/>
        </authorList>
    </citation>
    <scope>NUCLEOTIDE SEQUENCE [LARGE SCALE GENOMIC DNA]</scope>
    <source>
        <strain evidence="4">CGMCC 4.7246</strain>
    </source>
</reference>
<accession>A0ABW1P2N8</accession>
<keyword evidence="2" id="KW-0472">Membrane</keyword>
<organism evidence="3 4">
    <name type="scientific">Saccharothrix lopnurensis</name>
    <dbReference type="NCBI Taxonomy" id="1670621"/>
    <lineage>
        <taxon>Bacteria</taxon>
        <taxon>Bacillati</taxon>
        <taxon>Actinomycetota</taxon>
        <taxon>Actinomycetes</taxon>
        <taxon>Pseudonocardiales</taxon>
        <taxon>Pseudonocardiaceae</taxon>
        <taxon>Saccharothrix</taxon>
    </lineage>
</organism>
<gene>
    <name evidence="3" type="ORF">ACFP3R_08680</name>
</gene>
<dbReference type="EMBL" id="JBHSQO010000006">
    <property type="protein sequence ID" value="MFC6089343.1"/>
    <property type="molecule type" value="Genomic_DNA"/>
</dbReference>
<keyword evidence="2" id="KW-0812">Transmembrane</keyword>
<dbReference type="RefSeq" id="WP_380634471.1">
    <property type="nucleotide sequence ID" value="NZ_JBHSQO010000006.1"/>
</dbReference>
<protein>
    <submittedName>
        <fullName evidence="3">Uncharacterized protein</fullName>
    </submittedName>
</protein>
<feature type="transmembrane region" description="Helical" evidence="2">
    <location>
        <begin position="70"/>
        <end position="89"/>
    </location>
</feature>
<name>A0ABW1P2N8_9PSEU</name>
<evidence type="ECO:0000313" key="3">
    <source>
        <dbReference type="EMBL" id="MFC6089343.1"/>
    </source>
</evidence>
<keyword evidence="4" id="KW-1185">Reference proteome</keyword>
<feature type="compositionally biased region" description="Basic and acidic residues" evidence="1">
    <location>
        <begin position="99"/>
        <end position="112"/>
    </location>
</feature>
<proteinExistence type="predicted"/>
<evidence type="ECO:0000256" key="1">
    <source>
        <dbReference type="SAM" id="MobiDB-lite"/>
    </source>
</evidence>
<sequence length="144" mass="15791">MTAATAESQTVPQSPRLHQPKRAFIAAGEVLLGVLLVLAAVWCWQRGVEHHSYPVPDHEPLGATRYRGNWIGLAVALSTAAGVLVLDAVRQAVLATRSRRPEHDHEYDHDHEYPDEDFSPAHPAPAHPHQVAKPGVQQVTNNDV</sequence>
<evidence type="ECO:0000313" key="4">
    <source>
        <dbReference type="Proteomes" id="UP001596220"/>
    </source>
</evidence>
<feature type="transmembrane region" description="Helical" evidence="2">
    <location>
        <begin position="23"/>
        <end position="42"/>
    </location>
</feature>